<evidence type="ECO:0000313" key="2">
    <source>
        <dbReference type="Proteomes" id="UP001372834"/>
    </source>
</evidence>
<gene>
    <name evidence="1" type="ORF">RUM43_006093</name>
</gene>
<protein>
    <submittedName>
        <fullName evidence="1">Uncharacterized protein</fullName>
    </submittedName>
</protein>
<accession>A0AAN8S8Y1</accession>
<comment type="caution">
    <text evidence="1">The sequence shown here is derived from an EMBL/GenBank/DDBJ whole genome shotgun (WGS) entry which is preliminary data.</text>
</comment>
<dbReference type="Proteomes" id="UP001372834">
    <property type="component" value="Unassembled WGS sequence"/>
</dbReference>
<organism evidence="1 2">
    <name type="scientific">Polyplax serrata</name>
    <name type="common">Common mouse louse</name>
    <dbReference type="NCBI Taxonomy" id="468196"/>
    <lineage>
        <taxon>Eukaryota</taxon>
        <taxon>Metazoa</taxon>
        <taxon>Ecdysozoa</taxon>
        <taxon>Arthropoda</taxon>
        <taxon>Hexapoda</taxon>
        <taxon>Insecta</taxon>
        <taxon>Pterygota</taxon>
        <taxon>Neoptera</taxon>
        <taxon>Paraneoptera</taxon>
        <taxon>Psocodea</taxon>
        <taxon>Troctomorpha</taxon>
        <taxon>Phthiraptera</taxon>
        <taxon>Anoplura</taxon>
        <taxon>Polyplacidae</taxon>
        <taxon>Polyplax</taxon>
    </lineage>
</organism>
<proteinExistence type="predicted"/>
<sequence length="118" mass="13189">MYVSAEAAKDMEFSLPIPVTHLIYNKTFSTICEPIGVSCGARQSTTGKIPPCEKKPGTLPVLDFFKVAQKPTPLPFLMLIKCIDCEKTDQEFLETKRKTVNMTEQCQDIVMAEVTTQI</sequence>
<dbReference type="AlphaFoldDB" id="A0AAN8S8Y1"/>
<reference evidence="1 2" key="1">
    <citation type="submission" date="2023-10" db="EMBL/GenBank/DDBJ databases">
        <title>Genomes of two closely related lineages of the louse Polyplax serrata with different host specificities.</title>
        <authorList>
            <person name="Martinu J."/>
            <person name="Tarabai H."/>
            <person name="Stefka J."/>
            <person name="Hypsa V."/>
        </authorList>
    </citation>
    <scope>NUCLEOTIDE SEQUENCE [LARGE SCALE GENOMIC DNA]</scope>
    <source>
        <strain evidence="1">HR10_N</strain>
    </source>
</reference>
<name>A0AAN8S8Y1_POLSC</name>
<evidence type="ECO:0000313" key="1">
    <source>
        <dbReference type="EMBL" id="KAK6625794.1"/>
    </source>
</evidence>
<dbReference type="EMBL" id="JAWJWE010000037">
    <property type="protein sequence ID" value="KAK6625794.1"/>
    <property type="molecule type" value="Genomic_DNA"/>
</dbReference>